<comment type="caution">
    <text evidence="1">The sequence shown here is derived from an EMBL/GenBank/DDBJ whole genome shotgun (WGS) entry which is preliminary data.</text>
</comment>
<accession>A0ABS0XVA6</accession>
<proteinExistence type="predicted"/>
<evidence type="ECO:0000313" key="1">
    <source>
        <dbReference type="EMBL" id="MBJ6123705.1"/>
    </source>
</evidence>
<evidence type="ECO:0000313" key="2">
    <source>
        <dbReference type="Proteomes" id="UP000640426"/>
    </source>
</evidence>
<dbReference type="RefSeq" id="WP_199041687.1">
    <property type="nucleotide sequence ID" value="NZ_JAELXS010000021.1"/>
</dbReference>
<name>A0ABS0XVA6_9SPHN</name>
<dbReference type="Proteomes" id="UP000640426">
    <property type="component" value="Unassembled WGS sequence"/>
</dbReference>
<keyword evidence="2" id="KW-1185">Reference proteome</keyword>
<reference evidence="2" key="1">
    <citation type="submission" date="2020-12" db="EMBL/GenBank/DDBJ databases">
        <title>Hymenobacter sp.</title>
        <authorList>
            <person name="Kim M.K."/>
        </authorList>
    </citation>
    <scope>NUCLEOTIDE SEQUENCE [LARGE SCALE GENOMIC DNA]</scope>
    <source>
        <strain evidence="2">BT553</strain>
    </source>
</reference>
<protein>
    <submittedName>
        <fullName evidence="1">Uncharacterized protein</fullName>
    </submittedName>
</protein>
<gene>
    <name evidence="1" type="ORF">JAO74_18185</name>
</gene>
<sequence length="150" mass="16187">MEQRITHACGHEQTHYLTGFASQQDRKARWLTTTKCRSCFITEKKTAQADAASRDGAAIAHLDLPPLTGSERQVAWATSVRASHLAALVAEPDAGNTGAFQTCLTITDGKWWIDHRDLPNTDLLTTAGSYLCPASIAAAMPVPSCLHRAA</sequence>
<dbReference type="EMBL" id="JAELXS010000021">
    <property type="protein sequence ID" value="MBJ6123705.1"/>
    <property type="molecule type" value="Genomic_DNA"/>
</dbReference>
<organism evidence="1 2">
    <name type="scientific">Sphingomonas mollis</name>
    <dbReference type="NCBI Taxonomy" id="2795726"/>
    <lineage>
        <taxon>Bacteria</taxon>
        <taxon>Pseudomonadati</taxon>
        <taxon>Pseudomonadota</taxon>
        <taxon>Alphaproteobacteria</taxon>
        <taxon>Sphingomonadales</taxon>
        <taxon>Sphingomonadaceae</taxon>
        <taxon>Sphingomonas</taxon>
    </lineage>
</organism>